<name>A0AAV5SRV3_9BILA</name>
<evidence type="ECO:0000313" key="2">
    <source>
        <dbReference type="Proteomes" id="UP001432027"/>
    </source>
</evidence>
<dbReference type="AlphaFoldDB" id="A0AAV5SRV3"/>
<keyword evidence="2" id="KW-1185">Reference proteome</keyword>
<evidence type="ECO:0008006" key="3">
    <source>
        <dbReference type="Google" id="ProtNLM"/>
    </source>
</evidence>
<reference evidence="1" key="1">
    <citation type="submission" date="2023-10" db="EMBL/GenBank/DDBJ databases">
        <title>Genome assembly of Pristionchus species.</title>
        <authorList>
            <person name="Yoshida K."/>
            <person name="Sommer R.J."/>
        </authorList>
    </citation>
    <scope>NUCLEOTIDE SEQUENCE</scope>
    <source>
        <strain evidence="1">RS0144</strain>
    </source>
</reference>
<dbReference type="Proteomes" id="UP001432027">
    <property type="component" value="Unassembled WGS sequence"/>
</dbReference>
<gene>
    <name evidence="1" type="ORF">PENTCL1PPCAC_5089</name>
</gene>
<dbReference type="EMBL" id="BTSX01000002">
    <property type="protein sequence ID" value="GMS82914.1"/>
    <property type="molecule type" value="Genomic_DNA"/>
</dbReference>
<protein>
    <recommendedName>
        <fullName evidence="3">F-box domain-containing protein</fullName>
    </recommendedName>
</protein>
<comment type="caution">
    <text evidence="1">The sequence shown here is derived from an EMBL/GenBank/DDBJ whole genome shotgun (WGS) entry which is preliminary data.</text>
</comment>
<proteinExistence type="predicted"/>
<sequence length="369" mass="42729">PEDIIRKVINYTVHANHSIVEMRKVCHLWKDLVDLEFLKISSLPTIAELVITSSADLFAGKGYFVMADFKFQKGNDFPYRVLIDHGFNVVEAVVEDEDPLKTSVEDDPMVTLRKHIRFSEAEKTGALSAITRIDRVAIRDIHGSRLCYLPSIFRNLRPRVVQFEELDMDDLYSESIIKVLRQWKVPRAHLTINNFVAKDISPRDFLLEVAGLVDTLHVQQHYNYANSEYQGKWFLFGVYESDMEHWMKILIDMFAKRVSKIKIEHNNYQVVAYEANAKHLLNTVSRLPGKRVWLEMNAFYAGRALLRYTLNEESNATMLNVNPRNALSMECSVALKHKTRNVNDELDERIIDAIKSLVRDHSPLTFNFA</sequence>
<evidence type="ECO:0000313" key="1">
    <source>
        <dbReference type="EMBL" id="GMS82914.1"/>
    </source>
</evidence>
<organism evidence="1 2">
    <name type="scientific">Pristionchus entomophagus</name>
    <dbReference type="NCBI Taxonomy" id="358040"/>
    <lineage>
        <taxon>Eukaryota</taxon>
        <taxon>Metazoa</taxon>
        <taxon>Ecdysozoa</taxon>
        <taxon>Nematoda</taxon>
        <taxon>Chromadorea</taxon>
        <taxon>Rhabditida</taxon>
        <taxon>Rhabditina</taxon>
        <taxon>Diplogasteromorpha</taxon>
        <taxon>Diplogasteroidea</taxon>
        <taxon>Neodiplogasteridae</taxon>
        <taxon>Pristionchus</taxon>
    </lineage>
</organism>
<accession>A0AAV5SRV3</accession>
<feature type="non-terminal residue" evidence="1">
    <location>
        <position position="1"/>
    </location>
</feature>